<keyword evidence="7 10" id="KW-0808">Transferase</keyword>
<dbReference type="EC" id="2.3.3.21" evidence="9"/>
<proteinExistence type="inferred from homology"/>
<evidence type="ECO:0000256" key="4">
    <source>
        <dbReference type="ARBA" id="ARBA00022325"/>
    </source>
</evidence>
<dbReference type="InterPro" id="IPR005675">
    <property type="entry name" value="Citramal_synthase"/>
</dbReference>
<sequence>MEEATLYHPTCSLNLFGDMAYLCWPKLGNSTTVLNCKCWKSNSCKPFGFQVVTKFPTTLWIKRYQKRIWLCTMDHQQPNPPPLALDRIDIYDTTLRDGSQGENISFTVIDKLRIAKTLDEFGVQYIEGGWPGSNPKDVEFFKRAKKELHLGHAKLVAFGSTRRKGIDCQDDANLRLLTEAETPTVTIVAKSCEKQVVKVLNVSLEENLAMIEESVRYLKEHNKEVMVDAEHFFDGYKQNAAYALACLDAAIRGGADVLVLCDTNGGCLPWEIYETTRSVVSHFGSHQRIGIHCHNDMELAVSNSLSAVYAGASLVQGTMNGYGERTGNANLVSIIPTLQLKMNYNVVGSKLSSLTELSRWMDEVTNLPHQPSRPYVGDCAFAHKGGLHVAAILKDEQSYQHIDPALVGNRRRMLISELSGRGNIVDKMKQMRLVTDSQLQDPEWKRRIQGILEQVKSLENKGYTFEGAEASIELMIRRTLNNYRSPFELLDFTVLTGNKRVYYGESLSGDNIVTDGVISPETFRNESITQAIVKLGILETSNGACPIERTRCFEAAEGNGPLNAVNLALKKALVRVHAPLEHVNLQDYKVRILDNESATAAITRVMVEFYDAETKRVWSTVCAHSNIIVASVQALMDGFEYALLQRLPACFIHSEDESSTKSPVLL</sequence>
<dbReference type="Pfam" id="PF08502">
    <property type="entry name" value="LeuA_dimer"/>
    <property type="match status" value="1"/>
</dbReference>
<keyword evidence="5" id="KW-0028">Amino-acid biosynthesis</keyword>
<protein>
    <recommendedName>
        <fullName evidence="4">(R)-citramalate synthase</fullName>
        <ecNumber evidence="3">2.3.3.13</ecNumber>
        <ecNumber evidence="9">2.3.3.21</ecNumber>
    </recommendedName>
</protein>
<dbReference type="PANTHER" id="PTHR43538">
    <property type="entry name" value="ALPHA-IPM SYNTHASE/HOMOCITRATE SYNTHASE"/>
    <property type="match status" value="1"/>
</dbReference>
<dbReference type="AlphaFoldDB" id="A0A9C7UQE7"/>
<evidence type="ECO:0000256" key="1">
    <source>
        <dbReference type="ARBA" id="ARBA00004743"/>
    </source>
</evidence>
<dbReference type="InterPro" id="IPR002034">
    <property type="entry name" value="AIPM/Hcit_synth_CS"/>
</dbReference>
<accession>A0A9C7UQE7</accession>
<evidence type="ECO:0000313" key="13">
    <source>
        <dbReference type="Proteomes" id="UP001061958"/>
    </source>
</evidence>
<evidence type="ECO:0000256" key="9">
    <source>
        <dbReference type="ARBA" id="ARBA00034330"/>
    </source>
</evidence>
<dbReference type="Pfam" id="PF00682">
    <property type="entry name" value="HMGL-like"/>
    <property type="match status" value="1"/>
</dbReference>
<dbReference type="GO" id="GO:0043714">
    <property type="term" value="F:(R)-citramalate synthase activity"/>
    <property type="evidence" value="ECO:0007669"/>
    <property type="project" value="UniProtKB-EC"/>
</dbReference>
<dbReference type="Pfam" id="PF22617">
    <property type="entry name" value="HCS_D2"/>
    <property type="match status" value="1"/>
</dbReference>
<evidence type="ECO:0000256" key="8">
    <source>
        <dbReference type="ARBA" id="ARBA00023304"/>
    </source>
</evidence>
<evidence type="ECO:0000256" key="6">
    <source>
        <dbReference type="ARBA" id="ARBA00022624"/>
    </source>
</evidence>
<keyword evidence="8" id="KW-0100">Branched-chain amino acid biosynthesis</keyword>
<dbReference type="InterPro" id="IPR013709">
    <property type="entry name" value="2-isopropylmalate_synth_dimer"/>
</dbReference>
<dbReference type="PANTHER" id="PTHR43538:SF1">
    <property type="entry name" value="(R)-CITRAMALATE SYNTHASE"/>
    <property type="match status" value="1"/>
</dbReference>
<name>A0A9C7UQE7_9RHOD</name>
<reference evidence="12" key="2">
    <citation type="submission" date="2022-01" db="EMBL/GenBank/DDBJ databases">
        <authorList>
            <person name="Hirooka S."/>
            <person name="Miyagishima S.Y."/>
        </authorList>
    </citation>
    <scope>NUCLEOTIDE SEQUENCE</scope>
    <source>
        <strain evidence="12">NBRC 102759</strain>
    </source>
</reference>
<gene>
    <name evidence="12" type="ORF">GpartN1_g3276.t1</name>
</gene>
<comment type="caution">
    <text evidence="12">The sequence shown here is derived from an EMBL/GenBank/DDBJ whole genome shotgun (WGS) entry which is preliminary data.</text>
</comment>
<dbReference type="Proteomes" id="UP001061958">
    <property type="component" value="Unassembled WGS sequence"/>
</dbReference>
<dbReference type="GO" id="GO:0003852">
    <property type="term" value="F:2-isopropylmalate synthase activity"/>
    <property type="evidence" value="ECO:0007669"/>
    <property type="project" value="UniProtKB-EC"/>
</dbReference>
<organism evidence="12 13">
    <name type="scientific">Galdieria partita</name>
    <dbReference type="NCBI Taxonomy" id="83374"/>
    <lineage>
        <taxon>Eukaryota</taxon>
        <taxon>Rhodophyta</taxon>
        <taxon>Bangiophyceae</taxon>
        <taxon>Galdieriales</taxon>
        <taxon>Galdieriaceae</taxon>
        <taxon>Galdieria</taxon>
    </lineage>
</organism>
<dbReference type="InterPro" id="IPR013785">
    <property type="entry name" value="Aldolase_TIM"/>
</dbReference>
<dbReference type="GO" id="GO:0009097">
    <property type="term" value="P:isoleucine biosynthetic process"/>
    <property type="evidence" value="ECO:0007669"/>
    <property type="project" value="UniProtKB-KW"/>
</dbReference>
<dbReference type="Gene3D" id="3.20.20.70">
    <property type="entry name" value="Aldolase class I"/>
    <property type="match status" value="1"/>
</dbReference>
<dbReference type="Gene3D" id="1.10.238.260">
    <property type="match status" value="1"/>
</dbReference>
<keyword evidence="13" id="KW-1185">Reference proteome</keyword>
<dbReference type="EC" id="2.3.3.13" evidence="3"/>
<dbReference type="InterPro" id="IPR036230">
    <property type="entry name" value="LeuA_allosteric_dom_sf"/>
</dbReference>
<reference evidence="12" key="1">
    <citation type="journal article" date="2022" name="Proc. Natl. Acad. Sci. U.S.A.">
        <title>Life cycle and functional genomics of the unicellular red alga Galdieria for elucidating algal and plant evolution and industrial use.</title>
        <authorList>
            <person name="Hirooka S."/>
            <person name="Itabashi T."/>
            <person name="Ichinose T.M."/>
            <person name="Onuma R."/>
            <person name="Fujiwara T."/>
            <person name="Yamashita S."/>
            <person name="Jong L.W."/>
            <person name="Tomita R."/>
            <person name="Iwane A.H."/>
            <person name="Miyagishima S.Y."/>
        </authorList>
    </citation>
    <scope>NUCLEOTIDE SEQUENCE</scope>
    <source>
        <strain evidence="12">NBRC 102759</strain>
    </source>
</reference>
<evidence type="ECO:0000256" key="7">
    <source>
        <dbReference type="ARBA" id="ARBA00022679"/>
    </source>
</evidence>
<comment type="pathway">
    <text evidence="1">Amino-acid biosynthesis; L-isoleucine biosynthesis; 2-oxobutanoate from pyruvate: step 1/3.</text>
</comment>
<dbReference type="GO" id="GO:0009098">
    <property type="term" value="P:L-leucine biosynthetic process"/>
    <property type="evidence" value="ECO:0007669"/>
    <property type="project" value="InterPro"/>
</dbReference>
<dbReference type="PROSITE" id="PS50991">
    <property type="entry name" value="PYR_CT"/>
    <property type="match status" value="1"/>
</dbReference>
<dbReference type="Gene3D" id="3.30.160.270">
    <property type="match status" value="1"/>
</dbReference>
<dbReference type="PROSITE" id="PS00815">
    <property type="entry name" value="AIPM_HOMOCIT_SYNTH_1"/>
    <property type="match status" value="1"/>
</dbReference>
<evidence type="ECO:0000259" key="11">
    <source>
        <dbReference type="PROSITE" id="PS50991"/>
    </source>
</evidence>
<dbReference type="OrthoDB" id="2015253at2759"/>
<dbReference type="NCBIfam" id="TIGR00977">
    <property type="entry name" value="citramal_synth"/>
    <property type="match status" value="1"/>
</dbReference>
<evidence type="ECO:0000256" key="5">
    <source>
        <dbReference type="ARBA" id="ARBA00022605"/>
    </source>
</evidence>
<dbReference type="SUPFAM" id="SSF110921">
    <property type="entry name" value="2-isopropylmalate synthase LeuA, allosteric (dimerisation) domain"/>
    <property type="match status" value="1"/>
</dbReference>
<dbReference type="EMBL" id="BQMJ01000024">
    <property type="protein sequence ID" value="GJQ11485.1"/>
    <property type="molecule type" value="Genomic_DNA"/>
</dbReference>
<evidence type="ECO:0000313" key="12">
    <source>
        <dbReference type="EMBL" id="GJQ11485.1"/>
    </source>
</evidence>
<dbReference type="SUPFAM" id="SSF51569">
    <property type="entry name" value="Aldolase"/>
    <property type="match status" value="1"/>
</dbReference>
<dbReference type="InterPro" id="IPR000891">
    <property type="entry name" value="PYR_CT"/>
</dbReference>
<evidence type="ECO:0000256" key="10">
    <source>
        <dbReference type="RuleBase" id="RU003523"/>
    </source>
</evidence>
<evidence type="ECO:0000256" key="3">
    <source>
        <dbReference type="ARBA" id="ARBA00012973"/>
    </source>
</evidence>
<dbReference type="SMART" id="SM00917">
    <property type="entry name" value="LeuA_dimer"/>
    <property type="match status" value="1"/>
</dbReference>
<dbReference type="InterPro" id="IPR054691">
    <property type="entry name" value="LeuA/HCS_post-cat"/>
</dbReference>
<evidence type="ECO:0000256" key="2">
    <source>
        <dbReference type="ARBA" id="ARBA00006154"/>
    </source>
</evidence>
<feature type="domain" description="Pyruvate carboxyltransferase" evidence="11">
    <location>
        <begin position="88"/>
        <end position="355"/>
    </location>
</feature>
<comment type="similarity">
    <text evidence="2 10">Belongs to the alpha-IPM synthase/homocitrate synthase family.</text>
</comment>
<keyword evidence="6" id="KW-0412">Isoleucine biosynthesis</keyword>
<dbReference type="CDD" id="cd07941">
    <property type="entry name" value="DRE_TIM_LeuA3"/>
    <property type="match status" value="1"/>
</dbReference>